<feature type="region of interest" description="Disordered" evidence="1">
    <location>
        <begin position="1"/>
        <end position="20"/>
    </location>
</feature>
<gene>
    <name evidence="2" type="ORF">R3P38DRAFT_3203090</name>
</gene>
<name>A0AAW0AT52_9AGAR</name>
<sequence length="220" mass="23466">MLPPDPPATIDAPEKSVSSAGQLGVAEVHNPAVAALEQAQAQMLAEEGSEHHRRGTFYQLTGGQTYGNGRKEPSTVANGIICPSFTTNTPTFTAPSSIASGPPVPSIWAHGHTLSAIVILQTGVQSLGNFDYTKGRHLVLWECKLEFPPGSTILIPSAALFHSNTIISAGERRYSFTQYTAGGLFRWVERGFKSETEARASGLPLHGDLIPHPQLAVLNT</sequence>
<keyword evidence="3" id="KW-1185">Reference proteome</keyword>
<reference evidence="2 3" key="1">
    <citation type="journal article" date="2024" name="J Genomics">
        <title>Draft genome sequencing and assembly of Favolaschia claudopus CIRM-BRFM 2984 isolated from oak limbs.</title>
        <authorList>
            <person name="Navarro D."/>
            <person name="Drula E."/>
            <person name="Chaduli D."/>
            <person name="Cazenave R."/>
            <person name="Ahrendt S."/>
            <person name="Wang J."/>
            <person name="Lipzen A."/>
            <person name="Daum C."/>
            <person name="Barry K."/>
            <person name="Grigoriev I.V."/>
            <person name="Favel A."/>
            <person name="Rosso M.N."/>
            <person name="Martin F."/>
        </authorList>
    </citation>
    <scope>NUCLEOTIDE SEQUENCE [LARGE SCALE GENOMIC DNA]</scope>
    <source>
        <strain evidence="2 3">CIRM-BRFM 2984</strain>
    </source>
</reference>
<evidence type="ECO:0000256" key="1">
    <source>
        <dbReference type="SAM" id="MobiDB-lite"/>
    </source>
</evidence>
<dbReference type="EMBL" id="JAWWNJ010000051">
    <property type="protein sequence ID" value="KAK7016266.1"/>
    <property type="molecule type" value="Genomic_DNA"/>
</dbReference>
<organism evidence="2 3">
    <name type="scientific">Favolaschia claudopus</name>
    <dbReference type="NCBI Taxonomy" id="2862362"/>
    <lineage>
        <taxon>Eukaryota</taxon>
        <taxon>Fungi</taxon>
        <taxon>Dikarya</taxon>
        <taxon>Basidiomycota</taxon>
        <taxon>Agaricomycotina</taxon>
        <taxon>Agaricomycetes</taxon>
        <taxon>Agaricomycetidae</taxon>
        <taxon>Agaricales</taxon>
        <taxon>Marasmiineae</taxon>
        <taxon>Mycenaceae</taxon>
        <taxon>Favolaschia</taxon>
    </lineage>
</organism>
<dbReference type="AlphaFoldDB" id="A0AAW0AT52"/>
<evidence type="ECO:0000313" key="3">
    <source>
        <dbReference type="Proteomes" id="UP001362999"/>
    </source>
</evidence>
<protein>
    <submittedName>
        <fullName evidence="2">Uncharacterized protein</fullName>
    </submittedName>
</protein>
<accession>A0AAW0AT52</accession>
<proteinExistence type="predicted"/>
<comment type="caution">
    <text evidence="2">The sequence shown here is derived from an EMBL/GenBank/DDBJ whole genome shotgun (WGS) entry which is preliminary data.</text>
</comment>
<evidence type="ECO:0000313" key="2">
    <source>
        <dbReference type="EMBL" id="KAK7016266.1"/>
    </source>
</evidence>
<dbReference type="Proteomes" id="UP001362999">
    <property type="component" value="Unassembled WGS sequence"/>
</dbReference>